<feature type="compositionally biased region" description="Basic and acidic residues" evidence="7">
    <location>
        <begin position="409"/>
        <end position="418"/>
    </location>
</feature>
<dbReference type="SMART" id="SM00715">
    <property type="entry name" value="LA"/>
    <property type="match status" value="1"/>
</dbReference>
<dbReference type="InterPro" id="IPR036390">
    <property type="entry name" value="WH_DNA-bd_sf"/>
</dbReference>
<dbReference type="InterPro" id="IPR002344">
    <property type="entry name" value="Lupus_La"/>
</dbReference>
<comment type="function">
    <text evidence="5">Binds to the 3' poly(U) terminus of nascent RNA polymerase III transcripts, protecting them from exonuclease digestion and facilitating their folding and maturation.</text>
</comment>
<evidence type="ECO:0000259" key="8">
    <source>
        <dbReference type="PROSITE" id="PS50102"/>
    </source>
</evidence>
<dbReference type="OMA" id="QFERSIY"/>
<dbReference type="InParanoid" id="A0A061GKN1"/>
<evidence type="ECO:0000256" key="4">
    <source>
        <dbReference type="ARBA" id="ARBA00023242"/>
    </source>
</evidence>
<feature type="domain" description="XRRM" evidence="10">
    <location>
        <begin position="313"/>
        <end position="439"/>
    </location>
</feature>
<dbReference type="GO" id="GO:0009793">
    <property type="term" value="P:embryo development ending in seed dormancy"/>
    <property type="evidence" value="ECO:0007669"/>
    <property type="project" value="EnsemblPlants"/>
</dbReference>
<protein>
    <submittedName>
        <fullName evidence="11">RNA recognition motif-containing protein, putative</fullName>
    </submittedName>
</protein>
<dbReference type="FunFam" id="1.10.10.10:FF:000795">
    <property type="entry name" value="La protein 2"/>
    <property type="match status" value="1"/>
</dbReference>
<evidence type="ECO:0000259" key="9">
    <source>
        <dbReference type="PROSITE" id="PS50961"/>
    </source>
</evidence>
<dbReference type="InterPro" id="IPR036388">
    <property type="entry name" value="WH-like_DNA-bd_sf"/>
</dbReference>
<feature type="compositionally biased region" description="Basic residues" evidence="7">
    <location>
        <begin position="419"/>
        <end position="434"/>
    </location>
</feature>
<evidence type="ECO:0000259" key="10">
    <source>
        <dbReference type="PROSITE" id="PS51939"/>
    </source>
</evidence>
<dbReference type="AlphaFoldDB" id="A0A061GKN1"/>
<evidence type="ECO:0000313" key="11">
    <source>
        <dbReference type="EMBL" id="EOY29677.1"/>
    </source>
</evidence>
<feature type="domain" description="HTH La-type RNA-binding" evidence="9">
    <location>
        <begin position="4"/>
        <end position="108"/>
    </location>
</feature>
<dbReference type="Pfam" id="PF08777">
    <property type="entry name" value="RRM_3"/>
    <property type="match status" value="1"/>
</dbReference>
<dbReference type="Pfam" id="PF05383">
    <property type="entry name" value="La"/>
    <property type="match status" value="1"/>
</dbReference>
<dbReference type="GO" id="GO:0031126">
    <property type="term" value="P:sno(s)RNA 3'-end processing"/>
    <property type="evidence" value="ECO:0007669"/>
    <property type="project" value="EnsemblPlants"/>
</dbReference>
<evidence type="ECO:0000256" key="7">
    <source>
        <dbReference type="SAM" id="MobiDB-lite"/>
    </source>
</evidence>
<dbReference type="PANTHER" id="PTHR22792">
    <property type="entry name" value="LUPUS LA PROTEIN-RELATED"/>
    <property type="match status" value="1"/>
</dbReference>
<dbReference type="STRING" id="3641.A0A061GKN1"/>
<proteinExistence type="predicted"/>
<keyword evidence="12" id="KW-1185">Reference proteome</keyword>
<dbReference type="Gene3D" id="3.30.70.330">
    <property type="match status" value="2"/>
</dbReference>
<evidence type="ECO:0000256" key="2">
    <source>
        <dbReference type="ARBA" id="ARBA00004642"/>
    </source>
</evidence>
<dbReference type="EMBL" id="CM001887">
    <property type="protein sequence ID" value="EOY29677.1"/>
    <property type="molecule type" value="Genomic_DNA"/>
</dbReference>
<keyword evidence="3 6" id="KW-0694">RNA-binding</keyword>
<feature type="compositionally biased region" description="Basic and acidic residues" evidence="7">
    <location>
        <begin position="276"/>
        <end position="290"/>
    </location>
</feature>
<dbReference type="PROSITE" id="PS50961">
    <property type="entry name" value="HTH_LA"/>
    <property type="match status" value="1"/>
</dbReference>
<dbReference type="GO" id="GO:0005654">
    <property type="term" value="C:nucleoplasm"/>
    <property type="evidence" value="ECO:0007669"/>
    <property type="project" value="UniProtKB-SubCell"/>
</dbReference>
<dbReference type="Pfam" id="PF00076">
    <property type="entry name" value="RRM_1"/>
    <property type="match status" value="1"/>
</dbReference>
<dbReference type="GO" id="GO:0005634">
    <property type="term" value="C:nucleus"/>
    <property type="evidence" value="ECO:0000318"/>
    <property type="project" value="GO_Central"/>
</dbReference>
<evidence type="ECO:0000256" key="1">
    <source>
        <dbReference type="ARBA" id="ARBA00004604"/>
    </source>
</evidence>
<keyword evidence="4" id="KW-0539">Nucleus</keyword>
<dbReference type="GO" id="GO:0003729">
    <property type="term" value="F:mRNA binding"/>
    <property type="evidence" value="ECO:0000318"/>
    <property type="project" value="GO_Central"/>
</dbReference>
<evidence type="ECO:0000256" key="3">
    <source>
        <dbReference type="ARBA" id="ARBA00022884"/>
    </source>
</evidence>
<feature type="domain" description="RRM" evidence="8">
    <location>
        <begin position="116"/>
        <end position="204"/>
    </location>
</feature>
<dbReference type="CDD" id="cd08030">
    <property type="entry name" value="LA_like_plant"/>
    <property type="match status" value="1"/>
</dbReference>
<dbReference type="PANTHER" id="PTHR22792:SF140">
    <property type="entry name" value="ACHILLES, ISOFORM A"/>
    <property type="match status" value="1"/>
</dbReference>
<dbReference type="InterPro" id="IPR006630">
    <property type="entry name" value="La_HTH"/>
</dbReference>
<feature type="region of interest" description="Disordered" evidence="7">
    <location>
        <begin position="264"/>
        <end position="290"/>
    </location>
</feature>
<dbReference type="GO" id="GO:1990904">
    <property type="term" value="C:ribonucleoprotein complex"/>
    <property type="evidence" value="ECO:0007669"/>
    <property type="project" value="UniProtKB-UniRule"/>
</dbReference>
<dbReference type="Gramene" id="EOY29677">
    <property type="protein sequence ID" value="EOY29677"/>
    <property type="gene ID" value="TCM_047089"/>
</dbReference>
<dbReference type="InterPro" id="IPR045180">
    <property type="entry name" value="La_dom_prot"/>
</dbReference>
<dbReference type="PRINTS" id="PR00302">
    <property type="entry name" value="LUPUSLA"/>
</dbReference>
<dbReference type="GO" id="GO:0042780">
    <property type="term" value="P:tRNA 3'-end processing"/>
    <property type="evidence" value="ECO:0007669"/>
    <property type="project" value="EnsemblPlants"/>
</dbReference>
<dbReference type="Gene3D" id="1.10.10.10">
    <property type="entry name" value="Winged helix-like DNA-binding domain superfamily/Winged helix DNA-binding domain"/>
    <property type="match status" value="1"/>
</dbReference>
<sequence>MATASLGEDTAKAVLRQVEFYFSDSNIPRDDFLKKKISESEDGMVSLALICSFSKMRAHLNLGAVKAEDVPELTLKAVAETLRASSSLKVSEDGKKVGRSTELLEHEELIEQLDSRTIAASPFECNVKREDVEAFFGQYAKVNSVRLPRHVAHRKYFCGTALIELSAEEDAQKVLEQSLVFAGAELELKPKKDFDAIREQEAEELEDYRQSTGSNGDYNSNGGEKYPKGLLVGFTLKSISAGDSAEQNGSDELAKDGPNACKIEVGLDSGKATGSSEKKTTENDNDNKEKIEEKHVVWSEGMNTKNPIQKVEEKEDKSTASIYKNDMNVVLREDLKGVFQKFGTVKYVDFKVGEDKGYIRFDAPEAAQKARAAAVLAKEGGLVVKNFVATLEPVTGDAEREYWSLLRGNQEKHRESKRYPAKGGKHYRGGKHSHGRENASPGGRPNKARKTGSA</sequence>
<dbReference type="InterPro" id="IPR000504">
    <property type="entry name" value="RRM_dom"/>
</dbReference>
<feature type="compositionally biased region" description="Polar residues" evidence="7">
    <location>
        <begin position="210"/>
        <end position="222"/>
    </location>
</feature>
<organism evidence="11 12">
    <name type="scientific">Theobroma cacao</name>
    <name type="common">Cacao</name>
    <name type="synonym">Cocoa</name>
    <dbReference type="NCBI Taxonomy" id="3641"/>
    <lineage>
        <taxon>Eukaryota</taxon>
        <taxon>Viridiplantae</taxon>
        <taxon>Streptophyta</taxon>
        <taxon>Embryophyta</taxon>
        <taxon>Tracheophyta</taxon>
        <taxon>Spermatophyta</taxon>
        <taxon>Magnoliopsida</taxon>
        <taxon>eudicotyledons</taxon>
        <taxon>Gunneridae</taxon>
        <taxon>Pentapetalae</taxon>
        <taxon>rosids</taxon>
        <taxon>malvids</taxon>
        <taxon>Malvales</taxon>
        <taxon>Malvaceae</taxon>
        <taxon>Byttnerioideae</taxon>
        <taxon>Theobroma</taxon>
    </lineage>
</organism>
<dbReference type="FunCoup" id="A0A061GKN1">
    <property type="interactions" value="3282"/>
</dbReference>
<dbReference type="eggNOG" id="KOG0118">
    <property type="taxonomic scope" value="Eukaryota"/>
</dbReference>
<reference evidence="11 12" key="1">
    <citation type="journal article" date="2013" name="Genome Biol.">
        <title>The genome sequence of the most widely cultivated cacao type and its use to identify candidate genes regulating pod color.</title>
        <authorList>
            <person name="Motamayor J.C."/>
            <person name="Mockaitis K."/>
            <person name="Schmutz J."/>
            <person name="Haiminen N."/>
            <person name="Iii D.L."/>
            <person name="Cornejo O."/>
            <person name="Findley S.D."/>
            <person name="Zheng P."/>
            <person name="Utro F."/>
            <person name="Royaert S."/>
            <person name="Saski C."/>
            <person name="Jenkins J."/>
            <person name="Podicheti R."/>
            <person name="Zhao M."/>
            <person name="Scheffler B.E."/>
            <person name="Stack J.C."/>
            <person name="Feltus F.A."/>
            <person name="Mustiga G.M."/>
            <person name="Amores F."/>
            <person name="Phillips W."/>
            <person name="Marelli J.P."/>
            <person name="May G.D."/>
            <person name="Shapiro H."/>
            <person name="Ma J."/>
            <person name="Bustamante C.D."/>
            <person name="Schnell R.J."/>
            <person name="Main D."/>
            <person name="Gilbert D."/>
            <person name="Parida L."/>
            <person name="Kuhn D.N."/>
        </authorList>
    </citation>
    <scope>NUCLEOTIDE SEQUENCE [LARGE SCALE GENOMIC DNA]</scope>
    <source>
        <strain evidence="12">cv. Matina 1-6</strain>
    </source>
</reference>
<dbReference type="PROSITE" id="PS50102">
    <property type="entry name" value="RRM"/>
    <property type="match status" value="1"/>
</dbReference>
<gene>
    <name evidence="11" type="ORF">TCM_047089</name>
</gene>
<dbReference type="CDD" id="cd12291">
    <property type="entry name" value="RRM1_La"/>
    <property type="match status" value="1"/>
</dbReference>
<feature type="region of interest" description="Disordered" evidence="7">
    <location>
        <begin position="203"/>
        <end position="224"/>
    </location>
</feature>
<feature type="region of interest" description="Disordered" evidence="7">
    <location>
        <begin position="407"/>
        <end position="454"/>
    </location>
</feature>
<dbReference type="InterPro" id="IPR014886">
    <property type="entry name" value="La_xRRM"/>
</dbReference>
<dbReference type="InterPro" id="IPR012677">
    <property type="entry name" value="Nucleotide-bd_a/b_plait_sf"/>
</dbReference>
<evidence type="ECO:0000313" key="12">
    <source>
        <dbReference type="Proteomes" id="UP000026915"/>
    </source>
</evidence>
<accession>A0A061GKN1</accession>
<dbReference type="SUPFAM" id="SSF54928">
    <property type="entry name" value="RNA-binding domain, RBD"/>
    <property type="match status" value="1"/>
</dbReference>
<comment type="subcellular location">
    <subcellularLocation>
        <location evidence="1">Nucleus</location>
        <location evidence="1">Nucleolus</location>
    </subcellularLocation>
    <subcellularLocation>
        <location evidence="2">Nucleus</location>
        <location evidence="2">Nucleoplasm</location>
    </subcellularLocation>
</comment>
<dbReference type="InterPro" id="IPR035979">
    <property type="entry name" value="RBD_domain_sf"/>
</dbReference>
<evidence type="ECO:0000256" key="6">
    <source>
        <dbReference type="PROSITE-ProRule" id="PRU00332"/>
    </source>
</evidence>
<dbReference type="Proteomes" id="UP000026915">
    <property type="component" value="Chromosome 9"/>
</dbReference>
<name>A0A061GKN1_THECC</name>
<dbReference type="GO" id="GO:0006364">
    <property type="term" value="P:rRNA processing"/>
    <property type="evidence" value="ECO:0007669"/>
    <property type="project" value="EnsemblPlants"/>
</dbReference>
<dbReference type="SUPFAM" id="SSF46785">
    <property type="entry name" value="Winged helix' DNA-binding domain"/>
    <property type="match status" value="1"/>
</dbReference>
<dbReference type="PROSITE" id="PS51939">
    <property type="entry name" value="XRRM"/>
    <property type="match status" value="1"/>
</dbReference>
<dbReference type="GO" id="GO:0005730">
    <property type="term" value="C:nucleolus"/>
    <property type="evidence" value="ECO:0007669"/>
    <property type="project" value="UniProtKB-SubCell"/>
</dbReference>
<evidence type="ECO:0000256" key="5">
    <source>
        <dbReference type="ARBA" id="ARBA00057261"/>
    </source>
</evidence>
<dbReference type="HOGENOM" id="CLU_051929_0_0_1"/>